<reference evidence="1 2" key="1">
    <citation type="journal article" date="2019" name="G3 (Bethesda)">
        <title>Sequencing of a Wild Apple (Malus baccata) Genome Unravels the Differences Between Cultivated and Wild Apple Species Regarding Disease Resistance and Cold Tolerance.</title>
        <authorList>
            <person name="Chen X."/>
        </authorList>
    </citation>
    <scope>NUCLEOTIDE SEQUENCE [LARGE SCALE GENOMIC DNA]</scope>
    <source>
        <strain evidence="2">cv. Shandingzi</strain>
        <tissue evidence="1">Leaves</tissue>
    </source>
</reference>
<accession>A0A540NCY1</accession>
<gene>
    <name evidence="1" type="ORF">C1H46_005506</name>
</gene>
<sequence>MMQNKRKKVKVRMKMKMKRRRNQRTTTLVMMIITRFVKEIVVGLGDGSRHVWENKMFLMKLWSCSTLILMMMKMNTIWKMTVTTNLFNSEKVLHTTCSSHFSWIK</sequence>
<keyword evidence="2" id="KW-1185">Reference proteome</keyword>
<evidence type="ECO:0000313" key="2">
    <source>
        <dbReference type="Proteomes" id="UP000315295"/>
    </source>
</evidence>
<dbReference type="EMBL" id="VIEB01000063">
    <property type="protein sequence ID" value="TQE08892.1"/>
    <property type="molecule type" value="Genomic_DNA"/>
</dbReference>
<comment type="caution">
    <text evidence="1">The sequence shown here is derived from an EMBL/GenBank/DDBJ whole genome shotgun (WGS) entry which is preliminary data.</text>
</comment>
<protein>
    <submittedName>
        <fullName evidence="1">Uncharacterized protein</fullName>
    </submittedName>
</protein>
<dbReference type="Proteomes" id="UP000315295">
    <property type="component" value="Unassembled WGS sequence"/>
</dbReference>
<proteinExistence type="predicted"/>
<dbReference type="AlphaFoldDB" id="A0A540NCY1"/>
<organism evidence="1 2">
    <name type="scientific">Malus baccata</name>
    <name type="common">Siberian crab apple</name>
    <name type="synonym">Pyrus baccata</name>
    <dbReference type="NCBI Taxonomy" id="106549"/>
    <lineage>
        <taxon>Eukaryota</taxon>
        <taxon>Viridiplantae</taxon>
        <taxon>Streptophyta</taxon>
        <taxon>Embryophyta</taxon>
        <taxon>Tracheophyta</taxon>
        <taxon>Spermatophyta</taxon>
        <taxon>Magnoliopsida</taxon>
        <taxon>eudicotyledons</taxon>
        <taxon>Gunneridae</taxon>
        <taxon>Pentapetalae</taxon>
        <taxon>rosids</taxon>
        <taxon>fabids</taxon>
        <taxon>Rosales</taxon>
        <taxon>Rosaceae</taxon>
        <taxon>Amygdaloideae</taxon>
        <taxon>Maleae</taxon>
        <taxon>Malus</taxon>
    </lineage>
</organism>
<name>A0A540NCY1_MALBA</name>
<evidence type="ECO:0000313" key="1">
    <source>
        <dbReference type="EMBL" id="TQE08892.1"/>
    </source>
</evidence>